<organism evidence="4 5">
    <name type="scientific">Lignipirellula cremea</name>
    <dbReference type="NCBI Taxonomy" id="2528010"/>
    <lineage>
        <taxon>Bacteria</taxon>
        <taxon>Pseudomonadati</taxon>
        <taxon>Planctomycetota</taxon>
        <taxon>Planctomycetia</taxon>
        <taxon>Pirellulales</taxon>
        <taxon>Pirellulaceae</taxon>
        <taxon>Lignipirellula</taxon>
    </lineage>
</organism>
<dbReference type="KEGG" id="lcre:Pla8534_48860"/>
<dbReference type="NCBIfam" id="NF005559">
    <property type="entry name" value="PRK07231.1"/>
    <property type="match status" value="1"/>
</dbReference>
<dbReference type="Proteomes" id="UP000317648">
    <property type="component" value="Chromosome"/>
</dbReference>
<dbReference type="InterPro" id="IPR057326">
    <property type="entry name" value="KR_dom"/>
</dbReference>
<dbReference type="InterPro" id="IPR002347">
    <property type="entry name" value="SDR_fam"/>
</dbReference>
<dbReference type="PRINTS" id="PR00081">
    <property type="entry name" value="GDHRDH"/>
</dbReference>
<evidence type="ECO:0000259" key="3">
    <source>
        <dbReference type="SMART" id="SM00822"/>
    </source>
</evidence>
<name>A0A518DYY7_9BACT</name>
<dbReference type="Gene3D" id="3.40.50.720">
    <property type="entry name" value="NAD(P)-binding Rossmann-like Domain"/>
    <property type="match status" value="1"/>
</dbReference>
<dbReference type="Pfam" id="PF13561">
    <property type="entry name" value="adh_short_C2"/>
    <property type="match status" value="1"/>
</dbReference>
<proteinExistence type="inferred from homology"/>
<dbReference type="EMBL" id="CP036433">
    <property type="protein sequence ID" value="QDU97060.1"/>
    <property type="molecule type" value="Genomic_DNA"/>
</dbReference>
<evidence type="ECO:0000256" key="2">
    <source>
        <dbReference type="ARBA" id="ARBA00023002"/>
    </source>
</evidence>
<dbReference type="SUPFAM" id="SSF51735">
    <property type="entry name" value="NAD(P)-binding Rossmann-fold domains"/>
    <property type="match status" value="1"/>
</dbReference>
<dbReference type="FunFam" id="3.40.50.720:FF:000084">
    <property type="entry name" value="Short-chain dehydrogenase reductase"/>
    <property type="match status" value="1"/>
</dbReference>
<dbReference type="PANTHER" id="PTHR42760:SF115">
    <property type="entry name" value="3-OXOACYL-[ACYL-CARRIER-PROTEIN] REDUCTASE FABG"/>
    <property type="match status" value="1"/>
</dbReference>
<reference evidence="4 5" key="1">
    <citation type="submission" date="2019-02" db="EMBL/GenBank/DDBJ databases">
        <title>Deep-cultivation of Planctomycetes and their phenomic and genomic characterization uncovers novel biology.</title>
        <authorList>
            <person name="Wiegand S."/>
            <person name="Jogler M."/>
            <person name="Boedeker C."/>
            <person name="Pinto D."/>
            <person name="Vollmers J."/>
            <person name="Rivas-Marin E."/>
            <person name="Kohn T."/>
            <person name="Peeters S.H."/>
            <person name="Heuer A."/>
            <person name="Rast P."/>
            <person name="Oberbeckmann S."/>
            <person name="Bunk B."/>
            <person name="Jeske O."/>
            <person name="Meyerdierks A."/>
            <person name="Storesund J.E."/>
            <person name="Kallscheuer N."/>
            <person name="Luecker S."/>
            <person name="Lage O.M."/>
            <person name="Pohl T."/>
            <person name="Merkel B.J."/>
            <person name="Hornburger P."/>
            <person name="Mueller R.-W."/>
            <person name="Bruemmer F."/>
            <person name="Labrenz M."/>
            <person name="Spormann A.M."/>
            <person name="Op den Camp H."/>
            <person name="Overmann J."/>
            <person name="Amann R."/>
            <person name="Jetten M.S.M."/>
            <person name="Mascher T."/>
            <person name="Medema M.H."/>
            <person name="Devos D.P."/>
            <person name="Kaster A.-K."/>
            <person name="Ovreas L."/>
            <person name="Rohde M."/>
            <person name="Galperin M.Y."/>
            <person name="Jogler C."/>
        </authorList>
    </citation>
    <scope>NUCLEOTIDE SEQUENCE [LARGE SCALE GENOMIC DNA]</scope>
    <source>
        <strain evidence="4 5">Pla85_3_4</strain>
    </source>
</reference>
<dbReference type="PANTHER" id="PTHR42760">
    <property type="entry name" value="SHORT-CHAIN DEHYDROGENASES/REDUCTASES FAMILY MEMBER"/>
    <property type="match status" value="1"/>
</dbReference>
<evidence type="ECO:0000313" key="5">
    <source>
        <dbReference type="Proteomes" id="UP000317648"/>
    </source>
</evidence>
<dbReference type="RefSeq" id="WP_197442530.1">
    <property type="nucleotide sequence ID" value="NZ_CP036433.1"/>
</dbReference>
<sequence length="260" mass="27840">MTDSLFSVAGQVVWVSGGSRGIGRAIAAGFVKRGAQVIITSRDADSLAKTAGELQGGKPVQTHVCDVAAPEQIRETAAALWEQYGPIDTLVNVAGVNRRKAALDVTEEDFDFVVDINLKGAFLLSQEVGRRMVARQSGAQINIASLNTDRPLKNVAPYALSKAAMGQMTRSLAMEWGPHQVRVNGIAPGFILTDLTEKLWSDPAMREWGLANTPQRRLGLPEDMVGAAIFLASPASAFMTGQTLYVDGGFTAGWSWPIPE</sequence>
<gene>
    <name evidence="4" type="primary">gno_1</name>
    <name evidence="4" type="ORF">Pla8534_48860</name>
</gene>
<dbReference type="GO" id="GO:0008874">
    <property type="term" value="F:gluconate 5-dehydrogenase activity"/>
    <property type="evidence" value="ECO:0007669"/>
    <property type="project" value="UniProtKB-EC"/>
</dbReference>
<evidence type="ECO:0000313" key="4">
    <source>
        <dbReference type="EMBL" id="QDU97060.1"/>
    </source>
</evidence>
<feature type="domain" description="Ketoreductase" evidence="3">
    <location>
        <begin position="11"/>
        <end position="179"/>
    </location>
</feature>
<protein>
    <submittedName>
        <fullName evidence="4">Gluconate 5-dehydrogenase</fullName>
        <ecNumber evidence="4">1.1.1.69</ecNumber>
    </submittedName>
</protein>
<comment type="similarity">
    <text evidence="1">Belongs to the short-chain dehydrogenases/reductases (SDR) family.</text>
</comment>
<keyword evidence="5" id="KW-1185">Reference proteome</keyword>
<dbReference type="InterPro" id="IPR036291">
    <property type="entry name" value="NAD(P)-bd_dom_sf"/>
</dbReference>
<dbReference type="AlphaFoldDB" id="A0A518DYY7"/>
<dbReference type="PRINTS" id="PR00080">
    <property type="entry name" value="SDRFAMILY"/>
</dbReference>
<evidence type="ECO:0000256" key="1">
    <source>
        <dbReference type="ARBA" id="ARBA00006484"/>
    </source>
</evidence>
<dbReference type="EC" id="1.1.1.69" evidence="4"/>
<accession>A0A518DYY7</accession>
<dbReference type="SMART" id="SM00822">
    <property type="entry name" value="PKS_KR"/>
    <property type="match status" value="1"/>
</dbReference>
<keyword evidence="2 4" id="KW-0560">Oxidoreductase</keyword>